<feature type="domain" description="Ams2/SPT21 N-terminal" evidence="1">
    <location>
        <begin position="45"/>
        <end position="170"/>
    </location>
</feature>
<evidence type="ECO:0000313" key="3">
    <source>
        <dbReference type="Proteomes" id="UP000076761"/>
    </source>
</evidence>
<dbReference type="InParanoid" id="A0A165NM49"/>
<keyword evidence="3" id="KW-1185">Reference proteome</keyword>
<dbReference type="Proteomes" id="UP000076761">
    <property type="component" value="Unassembled WGS sequence"/>
</dbReference>
<dbReference type="InterPro" id="IPR057725">
    <property type="entry name" value="Ams2-SPT21_N"/>
</dbReference>
<evidence type="ECO:0000313" key="2">
    <source>
        <dbReference type="EMBL" id="KZT19833.1"/>
    </source>
</evidence>
<accession>A0A165NM49</accession>
<dbReference type="EMBL" id="KV425632">
    <property type="protein sequence ID" value="KZT19833.1"/>
    <property type="molecule type" value="Genomic_DNA"/>
</dbReference>
<name>A0A165NM49_9AGAM</name>
<reference evidence="2 3" key="1">
    <citation type="journal article" date="2016" name="Mol. Biol. Evol.">
        <title>Comparative Genomics of Early-Diverging Mushroom-Forming Fungi Provides Insights into the Origins of Lignocellulose Decay Capabilities.</title>
        <authorList>
            <person name="Nagy L.G."/>
            <person name="Riley R."/>
            <person name="Tritt A."/>
            <person name="Adam C."/>
            <person name="Daum C."/>
            <person name="Floudas D."/>
            <person name="Sun H."/>
            <person name="Yadav J.S."/>
            <person name="Pangilinan J."/>
            <person name="Larsson K.H."/>
            <person name="Matsuura K."/>
            <person name="Barry K."/>
            <person name="Labutti K."/>
            <person name="Kuo R."/>
            <person name="Ohm R.A."/>
            <person name="Bhattacharya S.S."/>
            <person name="Shirouzu T."/>
            <person name="Yoshinaga Y."/>
            <person name="Martin F.M."/>
            <person name="Grigoriev I.V."/>
            <person name="Hibbett D.S."/>
        </authorList>
    </citation>
    <scope>NUCLEOTIDE SEQUENCE [LARGE SCALE GENOMIC DNA]</scope>
    <source>
        <strain evidence="2 3">HHB14362 ss-1</strain>
    </source>
</reference>
<dbReference type="InterPro" id="IPR042403">
    <property type="entry name" value="Spt21/Ams2"/>
</dbReference>
<dbReference type="AlphaFoldDB" id="A0A165NM49"/>
<proteinExistence type="predicted"/>
<dbReference type="PANTHER" id="PTHR39147">
    <property type="entry name" value="PROTEIN SPT21"/>
    <property type="match status" value="1"/>
</dbReference>
<gene>
    <name evidence="2" type="ORF">NEOLEDRAFT_929006</name>
</gene>
<dbReference type="Pfam" id="PF25823">
    <property type="entry name" value="Ams2-SPT21_N"/>
    <property type="match status" value="1"/>
</dbReference>
<sequence>MAFEIRVRTSGCALQVERCRLQRCTLRRPCTCLLFTSTLMDAITLPLRVLYTINSSPQYILARSQRKTTVNLVQRAASTSVQDRTAPTYATVALKACVDVICRCSPELAQFKSRDFSIYLLDPLEASASTSPFAPAPTKQGVAVGMGLLSWAMATEDDEDVQVTGTVISTGHGETLELVFALRERPYSARSLLFANPAPLLASHGRLYSPLYHPDHKCSGNLRLLVLRRRALLNPLNPPMILPPRRRPLVNLRY</sequence>
<dbReference type="PANTHER" id="PTHR39147:SF1">
    <property type="entry name" value="PROTEIN SPT21"/>
    <property type="match status" value="1"/>
</dbReference>
<evidence type="ECO:0000259" key="1">
    <source>
        <dbReference type="Pfam" id="PF25823"/>
    </source>
</evidence>
<dbReference type="OrthoDB" id="3199820at2759"/>
<protein>
    <recommendedName>
        <fullName evidence="1">Ams2/SPT21 N-terminal domain-containing protein</fullName>
    </recommendedName>
</protein>
<organism evidence="2 3">
    <name type="scientific">Neolentinus lepideus HHB14362 ss-1</name>
    <dbReference type="NCBI Taxonomy" id="1314782"/>
    <lineage>
        <taxon>Eukaryota</taxon>
        <taxon>Fungi</taxon>
        <taxon>Dikarya</taxon>
        <taxon>Basidiomycota</taxon>
        <taxon>Agaricomycotina</taxon>
        <taxon>Agaricomycetes</taxon>
        <taxon>Gloeophyllales</taxon>
        <taxon>Gloeophyllaceae</taxon>
        <taxon>Neolentinus</taxon>
    </lineage>
</organism>